<protein>
    <recommendedName>
        <fullName evidence="8">ABC transporter domain-containing protein</fullName>
    </recommendedName>
</protein>
<feature type="transmembrane region" description="Helical" evidence="7">
    <location>
        <begin position="572"/>
        <end position="597"/>
    </location>
</feature>
<dbReference type="EMBL" id="JARPUR010000005">
    <property type="protein sequence ID" value="KAK4876235.1"/>
    <property type="molecule type" value="Genomic_DNA"/>
</dbReference>
<feature type="transmembrane region" description="Helical" evidence="7">
    <location>
        <begin position="691"/>
        <end position="713"/>
    </location>
</feature>
<evidence type="ECO:0000256" key="2">
    <source>
        <dbReference type="ARBA" id="ARBA00022692"/>
    </source>
</evidence>
<dbReference type="PROSITE" id="PS50893">
    <property type="entry name" value="ABC_TRANSPORTER_2"/>
    <property type="match status" value="1"/>
</dbReference>
<dbReference type="GO" id="GO:0005524">
    <property type="term" value="F:ATP binding"/>
    <property type="evidence" value="ECO:0007669"/>
    <property type="project" value="UniProtKB-KW"/>
</dbReference>
<sequence>MALVRLQEMHTIALKSKIDSNVVALFKAYCDRIENVYENFCDNHNQVIGLIPDDDTAFEEQDTVRAQADKIYGLLGASGCGKTTLLNCILNFRNIDSGKILVFGSVPGTAESGIPGPRVGYMPQELALSPVLSLREILMFYGWIAGLQTEEITERTNVLAKLLALPDLCNRINNLSGGQQRRVSLACALIHQPDLLILDEPTVGLESILRKDIWDYLQQLSKKLITIVITTHYIEETRQADIVGFMRGGSILAEDSPNNILTRFNEQTLEKVFLKLSVMQNSNCQHEHVNKPSPNMAIGLDDVDAYSTEITKNAQFLKERGEKVNRVIDSKRLKRIRFKAQLWKHLIWVRQHYKTILFFIFLNFFQTSFFCLTIGHNPSRVLVAAYNGETSNCKENVAHMECNSTKLGCIFLTYLENSIYKIYHSSEKSAMQSVLQGKAYASIVIKQNYSMSLRDRVKKWIFASSYDLEQSEISVINDNTNAEVSEYVILYLYKNFQNFLQDYLKSCKLNKRFMTYPVRIEDAVYGNNEPNFMEYFLPGFIISILTEKKIGDLERNQVVGVKLSEIVASYCLIELVLLVILIIITLVTIFYLFHATLVGSLEVAFWICFVAGLCGMTYGIFVGSICKTEFTAVFFSVSSLFPLVILSGIIWPLEGMHIIMQWIAHVFPVYTATDALRNIVHKGWGWREPGVYKGFIILSIWILVLLLLSSIFLKFMKIK</sequence>
<name>A0AAN7NYQ4_9COLE</name>
<keyword evidence="10" id="KW-1185">Reference proteome</keyword>
<dbReference type="GO" id="GO:0016020">
    <property type="term" value="C:membrane"/>
    <property type="evidence" value="ECO:0007669"/>
    <property type="project" value="UniProtKB-SubCell"/>
</dbReference>
<evidence type="ECO:0000256" key="4">
    <source>
        <dbReference type="ARBA" id="ARBA00022840"/>
    </source>
</evidence>
<comment type="caution">
    <text evidence="9">The sequence shown here is derived from an EMBL/GenBank/DDBJ whole genome shotgun (WGS) entry which is preliminary data.</text>
</comment>
<evidence type="ECO:0000256" key="1">
    <source>
        <dbReference type="ARBA" id="ARBA00004141"/>
    </source>
</evidence>
<evidence type="ECO:0000256" key="5">
    <source>
        <dbReference type="ARBA" id="ARBA00022989"/>
    </source>
</evidence>
<comment type="subcellular location">
    <subcellularLocation>
        <location evidence="1">Membrane</location>
        <topology evidence="1">Multi-pass membrane protein</topology>
    </subcellularLocation>
</comment>
<dbReference type="GO" id="GO:0016887">
    <property type="term" value="F:ATP hydrolysis activity"/>
    <property type="evidence" value="ECO:0007669"/>
    <property type="project" value="InterPro"/>
</dbReference>
<proteinExistence type="predicted"/>
<keyword evidence="3" id="KW-0547">Nucleotide-binding</keyword>
<dbReference type="CDD" id="cd03230">
    <property type="entry name" value="ABC_DR_subfamily_A"/>
    <property type="match status" value="1"/>
</dbReference>
<dbReference type="InterPro" id="IPR003593">
    <property type="entry name" value="AAA+_ATPase"/>
</dbReference>
<evidence type="ECO:0000313" key="10">
    <source>
        <dbReference type="Proteomes" id="UP001353858"/>
    </source>
</evidence>
<dbReference type="PROSITE" id="PS00211">
    <property type="entry name" value="ABC_TRANSPORTER_1"/>
    <property type="match status" value="1"/>
</dbReference>
<dbReference type="PANTHER" id="PTHR43038:SF5">
    <property type="entry name" value="RE14039P"/>
    <property type="match status" value="1"/>
</dbReference>
<organism evidence="9 10">
    <name type="scientific">Aquatica leii</name>
    <dbReference type="NCBI Taxonomy" id="1421715"/>
    <lineage>
        <taxon>Eukaryota</taxon>
        <taxon>Metazoa</taxon>
        <taxon>Ecdysozoa</taxon>
        <taxon>Arthropoda</taxon>
        <taxon>Hexapoda</taxon>
        <taxon>Insecta</taxon>
        <taxon>Pterygota</taxon>
        <taxon>Neoptera</taxon>
        <taxon>Endopterygota</taxon>
        <taxon>Coleoptera</taxon>
        <taxon>Polyphaga</taxon>
        <taxon>Elateriformia</taxon>
        <taxon>Elateroidea</taxon>
        <taxon>Lampyridae</taxon>
        <taxon>Luciolinae</taxon>
        <taxon>Aquatica</taxon>
    </lineage>
</organism>
<feature type="domain" description="ABC transporter" evidence="8">
    <location>
        <begin position="31"/>
        <end position="273"/>
    </location>
</feature>
<keyword evidence="5 7" id="KW-1133">Transmembrane helix</keyword>
<reference evidence="10" key="1">
    <citation type="submission" date="2023-01" db="EMBL/GenBank/DDBJ databases">
        <title>Key to firefly adult light organ development and bioluminescence: homeobox transcription factors regulate luciferase expression and transportation to peroxisome.</title>
        <authorList>
            <person name="Fu X."/>
        </authorList>
    </citation>
    <scope>NUCLEOTIDE SEQUENCE [LARGE SCALE GENOMIC DNA]</scope>
</reference>
<dbReference type="AlphaFoldDB" id="A0AAN7NYQ4"/>
<keyword evidence="6 7" id="KW-0472">Membrane</keyword>
<evidence type="ECO:0000259" key="8">
    <source>
        <dbReference type="PROSITE" id="PS50893"/>
    </source>
</evidence>
<dbReference type="SMART" id="SM00382">
    <property type="entry name" value="AAA"/>
    <property type="match status" value="1"/>
</dbReference>
<feature type="transmembrane region" description="Helical" evidence="7">
    <location>
        <begin position="356"/>
        <end position="375"/>
    </location>
</feature>
<evidence type="ECO:0000256" key="3">
    <source>
        <dbReference type="ARBA" id="ARBA00022741"/>
    </source>
</evidence>
<dbReference type="SUPFAM" id="SSF52540">
    <property type="entry name" value="P-loop containing nucleoside triphosphate hydrolases"/>
    <property type="match status" value="1"/>
</dbReference>
<feature type="transmembrane region" description="Helical" evidence="7">
    <location>
        <begin position="603"/>
        <end position="623"/>
    </location>
</feature>
<evidence type="ECO:0000256" key="6">
    <source>
        <dbReference type="ARBA" id="ARBA00023136"/>
    </source>
</evidence>
<dbReference type="Gene3D" id="3.40.50.300">
    <property type="entry name" value="P-loop containing nucleotide triphosphate hydrolases"/>
    <property type="match status" value="1"/>
</dbReference>
<dbReference type="Proteomes" id="UP001353858">
    <property type="component" value="Unassembled WGS sequence"/>
</dbReference>
<dbReference type="Pfam" id="PF01061">
    <property type="entry name" value="ABC2_membrane"/>
    <property type="match status" value="1"/>
</dbReference>
<evidence type="ECO:0000313" key="9">
    <source>
        <dbReference type="EMBL" id="KAK4876235.1"/>
    </source>
</evidence>
<accession>A0AAN7NYQ4</accession>
<keyword evidence="2 7" id="KW-0812">Transmembrane</keyword>
<dbReference type="InterPro" id="IPR013525">
    <property type="entry name" value="ABC2_TM"/>
</dbReference>
<feature type="transmembrane region" description="Helical" evidence="7">
    <location>
        <begin position="630"/>
        <end position="651"/>
    </location>
</feature>
<dbReference type="GO" id="GO:0140359">
    <property type="term" value="F:ABC-type transporter activity"/>
    <property type="evidence" value="ECO:0007669"/>
    <property type="project" value="InterPro"/>
</dbReference>
<dbReference type="InterPro" id="IPR003439">
    <property type="entry name" value="ABC_transporter-like_ATP-bd"/>
</dbReference>
<dbReference type="Pfam" id="PF00005">
    <property type="entry name" value="ABC_tran"/>
    <property type="match status" value="1"/>
</dbReference>
<dbReference type="InterPro" id="IPR027417">
    <property type="entry name" value="P-loop_NTPase"/>
</dbReference>
<evidence type="ECO:0000256" key="7">
    <source>
        <dbReference type="SAM" id="Phobius"/>
    </source>
</evidence>
<gene>
    <name evidence="9" type="ORF">RN001_012657</name>
</gene>
<dbReference type="InterPro" id="IPR017871">
    <property type="entry name" value="ABC_transporter-like_CS"/>
</dbReference>
<keyword evidence="4" id="KW-0067">ATP-binding</keyword>
<dbReference type="PANTHER" id="PTHR43038">
    <property type="entry name" value="ATP-BINDING CASSETTE, SUB-FAMILY H, MEMBER 1"/>
    <property type="match status" value="1"/>
</dbReference>